<dbReference type="Proteomes" id="UP000621454">
    <property type="component" value="Unassembled WGS sequence"/>
</dbReference>
<evidence type="ECO:0000313" key="2">
    <source>
        <dbReference type="EMBL" id="GGB29752.1"/>
    </source>
</evidence>
<name>A0A916WSX3_9ACTN</name>
<protein>
    <submittedName>
        <fullName evidence="2">Uncharacterized protein</fullName>
    </submittedName>
</protein>
<sequence>MNEVVTVAPSTRLVTVPVGAASLMVRGAVLGAEVVAVTGVAGARLAARLPFVGRHIRRVGDVLARTGERTLFLELPVAIVVVKILVARVVADIVATLDLTSLVKENVDLDAIADAIDLDRIIDRLDFDAIIRDRVDVNSVARQIDLDGVARLIDVNAVAARVDVDAIIDRVDLVGLASMVIDDVDLPRIIRESTMGVTTEVVADVRVQGEQADDTVARVMSRLLRRKEIEAPTIEVQRPASDGAARSTRADSSKREGGDRR</sequence>
<accession>A0A916WSX3</accession>
<feature type="compositionally biased region" description="Basic and acidic residues" evidence="1">
    <location>
        <begin position="248"/>
        <end position="261"/>
    </location>
</feature>
<organism evidence="2 3">
    <name type="scientific">Gordonia jinhuaensis</name>
    <dbReference type="NCBI Taxonomy" id="1517702"/>
    <lineage>
        <taxon>Bacteria</taxon>
        <taxon>Bacillati</taxon>
        <taxon>Actinomycetota</taxon>
        <taxon>Actinomycetes</taxon>
        <taxon>Mycobacteriales</taxon>
        <taxon>Gordoniaceae</taxon>
        <taxon>Gordonia</taxon>
    </lineage>
</organism>
<evidence type="ECO:0000256" key="1">
    <source>
        <dbReference type="SAM" id="MobiDB-lite"/>
    </source>
</evidence>
<feature type="region of interest" description="Disordered" evidence="1">
    <location>
        <begin position="234"/>
        <end position="261"/>
    </location>
</feature>
<proteinExistence type="predicted"/>
<reference evidence="2" key="2">
    <citation type="submission" date="2020-09" db="EMBL/GenBank/DDBJ databases">
        <authorList>
            <person name="Sun Q."/>
            <person name="Zhou Y."/>
        </authorList>
    </citation>
    <scope>NUCLEOTIDE SEQUENCE</scope>
    <source>
        <strain evidence="2">CGMCC 1.12827</strain>
    </source>
</reference>
<reference evidence="2" key="1">
    <citation type="journal article" date="2014" name="Int. J. Syst. Evol. Microbiol.">
        <title>Complete genome sequence of Corynebacterium casei LMG S-19264T (=DSM 44701T), isolated from a smear-ripened cheese.</title>
        <authorList>
            <consortium name="US DOE Joint Genome Institute (JGI-PGF)"/>
            <person name="Walter F."/>
            <person name="Albersmeier A."/>
            <person name="Kalinowski J."/>
            <person name="Ruckert C."/>
        </authorList>
    </citation>
    <scope>NUCLEOTIDE SEQUENCE</scope>
    <source>
        <strain evidence="2">CGMCC 1.12827</strain>
    </source>
</reference>
<evidence type="ECO:0000313" key="3">
    <source>
        <dbReference type="Proteomes" id="UP000621454"/>
    </source>
</evidence>
<dbReference type="AlphaFoldDB" id="A0A916WSX3"/>
<comment type="caution">
    <text evidence="2">The sequence shown here is derived from an EMBL/GenBank/DDBJ whole genome shotgun (WGS) entry which is preliminary data.</text>
</comment>
<gene>
    <name evidence="2" type="ORF">GCM10011489_17410</name>
</gene>
<dbReference type="EMBL" id="BMGC01000009">
    <property type="protein sequence ID" value="GGB29752.1"/>
    <property type="molecule type" value="Genomic_DNA"/>
</dbReference>
<keyword evidence="3" id="KW-1185">Reference proteome</keyword>
<dbReference type="RefSeq" id="WP_188586206.1">
    <property type="nucleotide sequence ID" value="NZ_BMGC01000009.1"/>
</dbReference>